<feature type="binding site" evidence="14">
    <location>
        <begin position="98"/>
        <end position="100"/>
    </location>
    <ligand>
        <name>NAD(+)</name>
        <dbReference type="ChEBI" id="CHEBI:57540"/>
    </ligand>
</feature>
<protein>
    <recommendedName>
        <fullName evidence="11 14">4-hydroxy-tetrahydrodipicolinate reductase</fullName>
        <shortName evidence="14">HTPA reductase</shortName>
        <ecNumber evidence="11 14">1.17.1.8</ecNumber>
    </recommendedName>
</protein>
<comment type="caution">
    <text evidence="14">Was originally thought to be a dihydrodipicolinate reductase (DHDPR), catalyzing the conversion of dihydrodipicolinate to tetrahydrodipicolinate. However, it was shown in E.coli that the substrate of the enzymatic reaction is not dihydrodipicolinate (DHDP) but in fact (2S,4S)-4-hydroxy-2,3,4,5-tetrahydrodipicolinic acid (HTPA), the product released by the DapA-catalyzed reaction.</text>
</comment>
<keyword evidence="9 14" id="KW-0457">Lysine biosynthesis</keyword>
<dbReference type="InterPro" id="IPR000846">
    <property type="entry name" value="DapB_N"/>
</dbReference>
<evidence type="ECO:0000256" key="3">
    <source>
        <dbReference type="ARBA" id="ARBA00022490"/>
    </source>
</evidence>
<dbReference type="Gene3D" id="3.40.50.720">
    <property type="entry name" value="NAD(P)-binding Rossmann-like Domain"/>
    <property type="match status" value="1"/>
</dbReference>
<evidence type="ECO:0000313" key="17">
    <source>
        <dbReference type="EMBL" id="MDP0589241.1"/>
    </source>
</evidence>
<dbReference type="InterPro" id="IPR036291">
    <property type="entry name" value="NAD(P)-bd_dom_sf"/>
</dbReference>
<comment type="catalytic activity">
    <reaction evidence="13 14">
        <text>(S)-2,3,4,5-tetrahydrodipicolinate + NAD(+) + H2O = (2S,4S)-4-hydroxy-2,3,4,5-tetrahydrodipicolinate + NADH + H(+)</text>
        <dbReference type="Rhea" id="RHEA:35323"/>
        <dbReference type="ChEBI" id="CHEBI:15377"/>
        <dbReference type="ChEBI" id="CHEBI:15378"/>
        <dbReference type="ChEBI" id="CHEBI:16845"/>
        <dbReference type="ChEBI" id="CHEBI:57540"/>
        <dbReference type="ChEBI" id="CHEBI:57945"/>
        <dbReference type="ChEBI" id="CHEBI:67139"/>
        <dbReference type="EC" id="1.17.1.8"/>
    </reaction>
</comment>
<comment type="similarity">
    <text evidence="2 14">Belongs to the DapB family.</text>
</comment>
<evidence type="ECO:0000256" key="13">
    <source>
        <dbReference type="ARBA" id="ARBA00049396"/>
    </source>
</evidence>
<dbReference type="EC" id="1.17.1.8" evidence="11 14"/>
<feature type="binding site" evidence="14">
    <location>
        <begin position="122"/>
        <end position="125"/>
    </location>
    <ligand>
        <name>NAD(+)</name>
        <dbReference type="ChEBI" id="CHEBI:57540"/>
    </ligand>
</feature>
<dbReference type="EMBL" id="JASXSV010000011">
    <property type="protein sequence ID" value="MDP0589241.1"/>
    <property type="molecule type" value="Genomic_DNA"/>
</dbReference>
<dbReference type="HAMAP" id="MF_00102">
    <property type="entry name" value="DapB"/>
    <property type="match status" value="1"/>
</dbReference>
<feature type="binding site" evidence="14">
    <location>
        <begin position="165"/>
        <end position="166"/>
    </location>
    <ligand>
        <name>(S)-2,3,4,5-tetrahydrodipicolinate</name>
        <dbReference type="ChEBI" id="CHEBI:16845"/>
    </ligand>
</feature>
<dbReference type="GO" id="GO:0016726">
    <property type="term" value="F:oxidoreductase activity, acting on CH or CH2 groups, NAD or NADP as acceptor"/>
    <property type="evidence" value="ECO:0007669"/>
    <property type="project" value="UniProtKB-UniRule"/>
</dbReference>
<dbReference type="NCBIfam" id="TIGR00036">
    <property type="entry name" value="dapB"/>
    <property type="match status" value="1"/>
</dbReference>
<name>A0AA90P1D1_9GAMM</name>
<keyword evidence="7 14" id="KW-0560">Oxidoreductase</keyword>
<dbReference type="GO" id="GO:0019877">
    <property type="term" value="P:diaminopimelate biosynthetic process"/>
    <property type="evidence" value="ECO:0007669"/>
    <property type="project" value="UniProtKB-UniRule"/>
</dbReference>
<evidence type="ECO:0000256" key="7">
    <source>
        <dbReference type="ARBA" id="ARBA00023002"/>
    </source>
</evidence>
<evidence type="ECO:0000256" key="8">
    <source>
        <dbReference type="ARBA" id="ARBA00023027"/>
    </source>
</evidence>
<keyword evidence="18" id="KW-1185">Reference proteome</keyword>
<dbReference type="SUPFAM" id="SSF55347">
    <property type="entry name" value="Glyceraldehyde-3-phosphate dehydrogenase-like, C-terminal domain"/>
    <property type="match status" value="1"/>
</dbReference>
<dbReference type="SUPFAM" id="SSF51735">
    <property type="entry name" value="NAD(P)-binding Rossmann-fold domains"/>
    <property type="match status" value="1"/>
</dbReference>
<reference evidence="17 18" key="1">
    <citation type="journal article" date="2023" name="bioRxiv">
        <title>An intranuclear bacterial parasite of deep-sea mussels expresses apoptosis inhibitors acquired from its host.</title>
        <authorList>
            <person name="Gonzalez Porras M.A."/>
            <person name="Assie A."/>
            <person name="Tietjen M."/>
            <person name="Violette M."/>
            <person name="Kleiner M."/>
            <person name="Gruber-Vodicka H."/>
            <person name="Dubilier N."/>
            <person name="Leisch N."/>
        </authorList>
    </citation>
    <scope>NUCLEOTIDE SEQUENCE [LARGE SCALE GENOMIC DNA]</scope>
    <source>
        <strain evidence="17">IAP13</strain>
    </source>
</reference>
<sequence length="267" mass="28404">MIKVAIVGSAGRMGRILIEGLAKDAGAKLSAAIATRASGIVGVDAGDLVGMGSLGVKVSDNLADYIDEVDAVIDFTRPDYTIKNAILCSQHQKSIVIGTTGLNAQQKQTLQLISEKIPIVFAPNMSIGVNLVFKLLEMAAKVLDADADVEIIEAHHRNKKDAPSGTALRMGEVIANATNRDLEHCAVYSREGHTNMRGEKTIGFATIRAGDIVGDHTALFACEGELIEITHKSSNRMIYARGAIKAVKFLSGKQSGLYDMQNVLGLS</sequence>
<proteinExistence type="inferred from homology"/>
<evidence type="ECO:0000256" key="1">
    <source>
        <dbReference type="ARBA" id="ARBA00004496"/>
    </source>
</evidence>
<comment type="function">
    <text evidence="14">Catalyzes the conversion of 4-hydroxy-tetrahydrodipicolinate (HTPA) to tetrahydrodipicolinate.</text>
</comment>
<keyword evidence="5 14" id="KW-0521">NADP</keyword>
<feature type="binding site" evidence="14">
    <location>
        <position position="156"/>
    </location>
    <ligand>
        <name>(S)-2,3,4,5-tetrahydrodipicolinate</name>
        <dbReference type="ChEBI" id="CHEBI:16845"/>
    </ligand>
</feature>
<dbReference type="InterPro" id="IPR022664">
    <property type="entry name" value="DapB_N_CS"/>
</dbReference>
<dbReference type="PANTHER" id="PTHR20836">
    <property type="entry name" value="DIHYDRODIPICOLINATE REDUCTASE"/>
    <property type="match status" value="1"/>
</dbReference>
<accession>A0AA90P1D1</accession>
<comment type="pathway">
    <text evidence="10 14">Amino-acid biosynthesis; L-lysine biosynthesis via DAP pathway; (S)-tetrahydrodipicolinate from L-aspartate: step 4/4.</text>
</comment>
<evidence type="ECO:0000256" key="14">
    <source>
        <dbReference type="HAMAP-Rule" id="MF_00102"/>
    </source>
</evidence>
<dbReference type="Gene3D" id="3.30.360.10">
    <property type="entry name" value="Dihydrodipicolinate Reductase, domain 2"/>
    <property type="match status" value="1"/>
</dbReference>
<dbReference type="Pfam" id="PF01113">
    <property type="entry name" value="DapB_N"/>
    <property type="match status" value="1"/>
</dbReference>
<keyword evidence="6 14" id="KW-0220">Diaminopimelate biosynthesis</keyword>
<dbReference type="GO" id="GO:0005829">
    <property type="term" value="C:cytosol"/>
    <property type="evidence" value="ECO:0007669"/>
    <property type="project" value="TreeGrafter"/>
</dbReference>
<evidence type="ECO:0000256" key="10">
    <source>
        <dbReference type="ARBA" id="ARBA00037922"/>
    </source>
</evidence>
<evidence type="ECO:0000256" key="12">
    <source>
        <dbReference type="ARBA" id="ARBA00049080"/>
    </source>
</evidence>
<comment type="catalytic activity">
    <reaction evidence="12 14">
        <text>(S)-2,3,4,5-tetrahydrodipicolinate + NADP(+) + H2O = (2S,4S)-4-hydroxy-2,3,4,5-tetrahydrodipicolinate + NADPH + H(+)</text>
        <dbReference type="Rhea" id="RHEA:35331"/>
        <dbReference type="ChEBI" id="CHEBI:15377"/>
        <dbReference type="ChEBI" id="CHEBI:15378"/>
        <dbReference type="ChEBI" id="CHEBI:16845"/>
        <dbReference type="ChEBI" id="CHEBI:57783"/>
        <dbReference type="ChEBI" id="CHEBI:58349"/>
        <dbReference type="ChEBI" id="CHEBI:67139"/>
        <dbReference type="EC" id="1.17.1.8"/>
    </reaction>
</comment>
<feature type="binding site" evidence="14">
    <location>
        <begin position="8"/>
        <end position="13"/>
    </location>
    <ligand>
        <name>NAD(+)</name>
        <dbReference type="ChEBI" id="CHEBI:57540"/>
    </ligand>
</feature>
<dbReference type="InterPro" id="IPR022663">
    <property type="entry name" value="DapB_C"/>
</dbReference>
<dbReference type="GO" id="GO:0009089">
    <property type="term" value="P:lysine biosynthetic process via diaminopimelate"/>
    <property type="evidence" value="ECO:0007669"/>
    <property type="project" value="UniProtKB-UniRule"/>
</dbReference>
<evidence type="ECO:0000256" key="4">
    <source>
        <dbReference type="ARBA" id="ARBA00022605"/>
    </source>
</evidence>
<evidence type="ECO:0000256" key="6">
    <source>
        <dbReference type="ARBA" id="ARBA00022915"/>
    </source>
</evidence>
<dbReference type="AlphaFoldDB" id="A0AA90P1D1"/>
<feature type="domain" description="Dihydrodipicolinate reductase N-terminal" evidence="15">
    <location>
        <begin position="2"/>
        <end position="125"/>
    </location>
</feature>
<keyword evidence="8 14" id="KW-0520">NAD</keyword>
<evidence type="ECO:0000256" key="5">
    <source>
        <dbReference type="ARBA" id="ARBA00022857"/>
    </source>
</evidence>
<dbReference type="InterPro" id="IPR023940">
    <property type="entry name" value="DHDPR_bac"/>
</dbReference>
<dbReference type="GO" id="GO:0050661">
    <property type="term" value="F:NADP binding"/>
    <property type="evidence" value="ECO:0007669"/>
    <property type="project" value="UniProtKB-UniRule"/>
</dbReference>
<keyword evidence="4 14" id="KW-0028">Amino-acid biosynthesis</keyword>
<feature type="active site" description="Proton donor" evidence="14">
    <location>
        <position position="159"/>
    </location>
</feature>
<feature type="active site" description="Proton donor/acceptor" evidence="14">
    <location>
        <position position="155"/>
    </location>
</feature>
<dbReference type="GO" id="GO:0008839">
    <property type="term" value="F:4-hydroxy-tetrahydrodipicolinate reductase"/>
    <property type="evidence" value="ECO:0007669"/>
    <property type="project" value="UniProtKB-UniRule"/>
</dbReference>
<evidence type="ECO:0000313" key="18">
    <source>
        <dbReference type="Proteomes" id="UP001178148"/>
    </source>
</evidence>
<evidence type="ECO:0000256" key="2">
    <source>
        <dbReference type="ARBA" id="ARBA00006642"/>
    </source>
</evidence>
<dbReference type="PIRSF" id="PIRSF000161">
    <property type="entry name" value="DHPR"/>
    <property type="match status" value="1"/>
</dbReference>
<evidence type="ECO:0000256" key="11">
    <source>
        <dbReference type="ARBA" id="ARBA00038983"/>
    </source>
</evidence>
<keyword evidence="3 14" id="KW-0963">Cytoplasm</keyword>
<dbReference type="FunFam" id="3.30.360.10:FF:000004">
    <property type="entry name" value="4-hydroxy-tetrahydrodipicolinate reductase"/>
    <property type="match status" value="1"/>
</dbReference>
<organism evidence="17 18">
    <name type="scientific">Candidatus Endonucleibacter bathymodioli</name>
    <dbReference type="NCBI Taxonomy" id="539814"/>
    <lineage>
        <taxon>Bacteria</taxon>
        <taxon>Pseudomonadati</taxon>
        <taxon>Pseudomonadota</taxon>
        <taxon>Gammaproteobacteria</taxon>
        <taxon>Oceanospirillales</taxon>
        <taxon>Endozoicomonadaceae</taxon>
        <taxon>Candidatus Endonucleibacter</taxon>
    </lineage>
</organism>
<comment type="caution">
    <text evidence="14">Lacks conserved residue(s) required for the propagation of feature annotation.</text>
</comment>
<comment type="caution">
    <text evidence="17">The sequence shown here is derived from an EMBL/GenBank/DDBJ whole genome shotgun (WGS) entry which is preliminary data.</text>
</comment>
<dbReference type="GO" id="GO:0051287">
    <property type="term" value="F:NAD binding"/>
    <property type="evidence" value="ECO:0007669"/>
    <property type="project" value="UniProtKB-UniRule"/>
</dbReference>
<gene>
    <name evidence="14 17" type="primary">dapB</name>
    <name evidence="17" type="ORF">QS748_08635</name>
</gene>
<dbReference type="FunFam" id="3.40.50.720:FF:000048">
    <property type="entry name" value="4-hydroxy-tetrahydrodipicolinate reductase"/>
    <property type="match status" value="1"/>
</dbReference>
<dbReference type="PANTHER" id="PTHR20836:SF0">
    <property type="entry name" value="4-HYDROXY-TETRAHYDRODIPICOLINATE REDUCTASE 1, CHLOROPLASTIC-RELATED"/>
    <property type="match status" value="1"/>
</dbReference>
<feature type="domain" description="Dihydrodipicolinate reductase C-terminal" evidence="16">
    <location>
        <begin position="128"/>
        <end position="264"/>
    </location>
</feature>
<dbReference type="PROSITE" id="PS01298">
    <property type="entry name" value="DAPB"/>
    <property type="match status" value="1"/>
</dbReference>
<evidence type="ECO:0000256" key="9">
    <source>
        <dbReference type="ARBA" id="ARBA00023154"/>
    </source>
</evidence>
<dbReference type="Proteomes" id="UP001178148">
    <property type="component" value="Unassembled WGS sequence"/>
</dbReference>
<evidence type="ECO:0000259" key="16">
    <source>
        <dbReference type="Pfam" id="PF05173"/>
    </source>
</evidence>
<feature type="binding site" evidence="14">
    <location>
        <position position="36"/>
    </location>
    <ligand>
        <name>NADP(+)</name>
        <dbReference type="ChEBI" id="CHEBI:58349"/>
    </ligand>
</feature>
<dbReference type="Pfam" id="PF05173">
    <property type="entry name" value="DapB_C"/>
    <property type="match status" value="1"/>
</dbReference>
<dbReference type="CDD" id="cd02274">
    <property type="entry name" value="DHDPR_N"/>
    <property type="match status" value="1"/>
</dbReference>
<comment type="subcellular location">
    <subcellularLocation>
        <location evidence="1 14">Cytoplasm</location>
    </subcellularLocation>
</comment>
<evidence type="ECO:0000259" key="15">
    <source>
        <dbReference type="Pfam" id="PF01113"/>
    </source>
</evidence>
<comment type="subunit">
    <text evidence="14">Homotetramer.</text>
</comment>